<evidence type="ECO:0000313" key="3">
    <source>
        <dbReference type="EMBL" id="WQH15763.1"/>
    </source>
</evidence>
<feature type="region of interest" description="Disordered" evidence="1">
    <location>
        <begin position="28"/>
        <end position="55"/>
    </location>
</feature>
<proteinExistence type="predicted"/>
<evidence type="ECO:0008006" key="5">
    <source>
        <dbReference type="Google" id="ProtNLM"/>
    </source>
</evidence>
<keyword evidence="4" id="KW-1185">Reference proteome</keyword>
<feature type="chain" id="PRO_5046291013" description="Carboxypeptidase regulatory-like domain-containing protein" evidence="2">
    <location>
        <begin position="24"/>
        <end position="164"/>
    </location>
</feature>
<accession>A0ABZ0YUB8</accession>
<evidence type="ECO:0000313" key="4">
    <source>
        <dbReference type="Proteomes" id="UP001327459"/>
    </source>
</evidence>
<sequence length="164" mass="17911">MPRTTVALSLALALPLITQTAWAVDDEPWKKPGWEPITEQERQPASPDEVASSAVDVREHEGIRYLTGGLGAGERAWLEQHGSSYPVALQFSKGDRGAFVSSVDVTIRATDSEARFEATTDGPMIYIDLPPGRYNASANYQGHDRDFSLQVPASGQTRHSVNFP</sequence>
<reference evidence="3 4" key="1">
    <citation type="submission" date="2023-11" db="EMBL/GenBank/DDBJ databases">
        <title>MicrobeMod: A computational toolkit for identifying prokaryotic methylation and restriction-modification with nanopore sequencing.</title>
        <authorList>
            <person name="Crits-Christoph A."/>
            <person name="Kang S.C."/>
            <person name="Lee H."/>
            <person name="Ostrov N."/>
        </authorList>
    </citation>
    <scope>NUCLEOTIDE SEQUENCE [LARGE SCALE GENOMIC DNA]</scope>
    <source>
        <strain evidence="3 4">ATCC 49870</strain>
    </source>
</reference>
<feature type="signal peptide" evidence="2">
    <location>
        <begin position="1"/>
        <end position="23"/>
    </location>
</feature>
<keyword evidence="2" id="KW-0732">Signal</keyword>
<protein>
    <recommendedName>
        <fullName evidence="5">Carboxypeptidase regulatory-like domain-containing protein</fullName>
    </recommendedName>
</protein>
<gene>
    <name evidence="3" type="ORF">SR882_08315</name>
</gene>
<dbReference type="Proteomes" id="UP001327459">
    <property type="component" value="Chromosome"/>
</dbReference>
<dbReference type="RefSeq" id="WP_322520788.1">
    <property type="nucleotide sequence ID" value="NZ_CP140153.1"/>
</dbReference>
<evidence type="ECO:0000256" key="2">
    <source>
        <dbReference type="SAM" id="SignalP"/>
    </source>
</evidence>
<organism evidence="3 4">
    <name type="scientific">Guyparkeria halophila</name>
    <dbReference type="NCBI Taxonomy" id="47960"/>
    <lineage>
        <taxon>Bacteria</taxon>
        <taxon>Pseudomonadati</taxon>
        <taxon>Pseudomonadota</taxon>
        <taxon>Gammaproteobacteria</taxon>
        <taxon>Chromatiales</taxon>
        <taxon>Thioalkalibacteraceae</taxon>
        <taxon>Guyparkeria</taxon>
    </lineage>
</organism>
<name>A0ABZ0YUB8_9GAMM</name>
<dbReference type="EMBL" id="CP140153">
    <property type="protein sequence ID" value="WQH15763.1"/>
    <property type="molecule type" value="Genomic_DNA"/>
</dbReference>
<evidence type="ECO:0000256" key="1">
    <source>
        <dbReference type="SAM" id="MobiDB-lite"/>
    </source>
</evidence>